<dbReference type="AlphaFoldDB" id="A0A6P8B538"/>
<proteinExistence type="predicted"/>
<keyword evidence="2" id="KW-1185">Reference proteome</keyword>
<accession>A0A6P8B538</accession>
<dbReference type="RefSeq" id="XP_030982129.1">
    <property type="nucleotide sequence ID" value="XM_031126058.1"/>
</dbReference>
<evidence type="ECO:0000313" key="3">
    <source>
        <dbReference type="RefSeq" id="XP_030982129.1"/>
    </source>
</evidence>
<gene>
    <name evidence="3" type="ORF">PgNI_06029</name>
</gene>
<dbReference type="Proteomes" id="UP000515153">
    <property type="component" value="Chromosome I"/>
</dbReference>
<dbReference type="KEGG" id="pgri:PgNI_06029"/>
<dbReference type="GeneID" id="41960967"/>
<feature type="transmembrane region" description="Helical" evidence="1">
    <location>
        <begin position="12"/>
        <end position="30"/>
    </location>
</feature>
<keyword evidence="1" id="KW-0812">Transmembrane</keyword>
<reference evidence="2 3" key="1">
    <citation type="journal article" date="2019" name="Mol. Biol. Evol.">
        <title>Blast fungal genomes show frequent chromosomal changes, gene gains and losses, and effector gene turnover.</title>
        <authorList>
            <person name="Gomez Luciano L.B."/>
            <person name="Jason Tsai I."/>
            <person name="Chuma I."/>
            <person name="Tosa Y."/>
            <person name="Chen Y.H."/>
            <person name="Li J.Y."/>
            <person name="Li M.Y."/>
            <person name="Jade Lu M.Y."/>
            <person name="Nakayashiki H."/>
            <person name="Li W.H."/>
        </authorList>
    </citation>
    <scope>NUCLEOTIDE SEQUENCE [LARGE SCALE GENOMIC DNA]</scope>
    <source>
        <strain evidence="2 3">NI907</strain>
    </source>
</reference>
<sequence length="89" mass="9600">MWVKISSIFHRYICICGIGIPVVKTIVFVQQTVSRSPISILPVGPSFGSLYFLRSIFSISLSPSSTPLQGASAISFGCPNGKVITRPNK</sequence>
<name>A0A6P8B538_PYRGI</name>
<reference evidence="3" key="2">
    <citation type="submission" date="2019-10" db="EMBL/GenBank/DDBJ databases">
        <authorList>
            <consortium name="NCBI Genome Project"/>
        </authorList>
    </citation>
    <scope>NUCLEOTIDE SEQUENCE</scope>
    <source>
        <strain evidence="3">NI907</strain>
    </source>
</reference>
<keyword evidence="1" id="KW-1133">Transmembrane helix</keyword>
<evidence type="ECO:0000313" key="2">
    <source>
        <dbReference type="Proteomes" id="UP000515153"/>
    </source>
</evidence>
<protein>
    <submittedName>
        <fullName evidence="3">Uncharacterized protein</fullName>
    </submittedName>
</protein>
<keyword evidence="1" id="KW-0472">Membrane</keyword>
<organism evidence="2 3">
    <name type="scientific">Pyricularia grisea</name>
    <name type="common">Crabgrass-specific blast fungus</name>
    <name type="synonym">Magnaporthe grisea</name>
    <dbReference type="NCBI Taxonomy" id="148305"/>
    <lineage>
        <taxon>Eukaryota</taxon>
        <taxon>Fungi</taxon>
        <taxon>Dikarya</taxon>
        <taxon>Ascomycota</taxon>
        <taxon>Pezizomycotina</taxon>
        <taxon>Sordariomycetes</taxon>
        <taxon>Sordariomycetidae</taxon>
        <taxon>Magnaporthales</taxon>
        <taxon>Pyriculariaceae</taxon>
        <taxon>Pyricularia</taxon>
    </lineage>
</organism>
<evidence type="ECO:0000256" key="1">
    <source>
        <dbReference type="SAM" id="Phobius"/>
    </source>
</evidence>
<reference evidence="3" key="3">
    <citation type="submission" date="2025-08" db="UniProtKB">
        <authorList>
            <consortium name="RefSeq"/>
        </authorList>
    </citation>
    <scope>IDENTIFICATION</scope>
    <source>
        <strain evidence="3">NI907</strain>
    </source>
</reference>